<dbReference type="EMBL" id="JXCY01000002">
    <property type="protein sequence ID" value="KOY77105.1"/>
    <property type="molecule type" value="Genomic_DNA"/>
</dbReference>
<keyword evidence="6" id="KW-1185">Reference proteome</keyword>
<dbReference type="EMBL" id="BDDX01000004">
    <property type="protein sequence ID" value="GAT90375.1"/>
    <property type="molecule type" value="Genomic_DNA"/>
</dbReference>
<dbReference type="SUPFAM" id="SSF47413">
    <property type="entry name" value="lambda repressor-like DNA-binding domains"/>
    <property type="match status" value="1"/>
</dbReference>
<dbReference type="Proteomes" id="UP000186588">
    <property type="component" value="Unassembled WGS sequence"/>
</dbReference>
<proteinExistence type="predicted"/>
<dbReference type="GO" id="GO:0003677">
    <property type="term" value="F:DNA binding"/>
    <property type="evidence" value="ECO:0007669"/>
    <property type="project" value="UniProtKB-KW"/>
</dbReference>
<keyword evidence="5" id="KW-0238">DNA-binding</keyword>
<dbReference type="PROSITE" id="PS50943">
    <property type="entry name" value="HTH_CROC1"/>
    <property type="match status" value="1"/>
</dbReference>
<reference evidence="6 7" key="1">
    <citation type="journal article" date="2015" name="Genome Biol. Evol.">
        <title>Functionally Structured Genomes in Lactobacillus kunkeei Colonizing the Honey Crop and Food Products of Honeybees and Stingless Bees.</title>
        <authorList>
            <person name="Tamarit D."/>
            <person name="Ellegaard K.M."/>
            <person name="Wikander J."/>
            <person name="Olofsson T."/>
            <person name="Vasquez A."/>
            <person name="Andersson S.G."/>
        </authorList>
    </citation>
    <scope>NUCLEOTIDE SEQUENCE [LARGE SCALE GENOMIC DNA]</scope>
    <source>
        <strain evidence="4 6">LAko</strain>
        <strain evidence="5 7">LMbo</strain>
    </source>
</reference>
<dbReference type="EMBL" id="CP012920">
    <property type="protein sequence ID" value="ALJ31050.1"/>
    <property type="molecule type" value="Genomic_DNA"/>
</dbReference>
<evidence type="ECO:0000313" key="8">
    <source>
        <dbReference type="Proteomes" id="UP000067203"/>
    </source>
</evidence>
<dbReference type="InterPro" id="IPR010982">
    <property type="entry name" value="Lambda_DNA-bd_dom_sf"/>
</dbReference>
<feature type="domain" description="HTH cro/C1-type" evidence="1">
    <location>
        <begin position="6"/>
        <end position="69"/>
    </location>
</feature>
<dbReference type="CDD" id="cd00093">
    <property type="entry name" value="HTH_XRE"/>
    <property type="match status" value="1"/>
</dbReference>
<accession>A0A087EQK7</accession>
<dbReference type="Gene3D" id="1.10.260.40">
    <property type="entry name" value="lambda repressor-like DNA-binding domains"/>
    <property type="match status" value="1"/>
</dbReference>
<reference evidence="8" key="2">
    <citation type="submission" date="2015-10" db="EMBL/GenBank/DDBJ databases">
        <title>Bioinformatic analysis of the first complete genome sequence of Lactobacillus kunkeei strain MP2, an Apis mellifera gut isolate.</title>
        <authorList>
            <person name="Asenjo F."/>
            <person name="Olmos A."/>
            <person name="Henriquez-Piskulich P."/>
            <person name="Aldea P."/>
            <person name="Ugalde J.A."/>
            <person name="Trombert A.N."/>
        </authorList>
    </citation>
    <scope>NUCLEOTIDE SEQUENCE [LARGE SCALE GENOMIC DNA]</scope>
    <source>
        <strain evidence="8">MP2</strain>
    </source>
</reference>
<dbReference type="STRING" id="148814.APS55_01880"/>
<sequence length="143" mass="16949">MFPIRLRALRKGQHISMNQLANNLNERFPEDEHKNTPSQIGNWERGIRSPSYVEIKKLALYFNVSMDYLTGRTSVEHFNLGSVLMEKNELTFGNHTLDQQDRYEVYQLINGYLHGKDRQYLEDGEQPEAYQEELNLNFDDYKM</sequence>
<dbReference type="PATRIC" id="fig|148814.10.peg.207"/>
<evidence type="ECO:0000259" key="1">
    <source>
        <dbReference type="PROSITE" id="PS50943"/>
    </source>
</evidence>
<dbReference type="SMART" id="SM00530">
    <property type="entry name" value="HTH_XRE"/>
    <property type="match status" value="1"/>
</dbReference>
<organism evidence="5 7">
    <name type="scientific">Apilactobacillus kunkeei</name>
    <dbReference type="NCBI Taxonomy" id="148814"/>
    <lineage>
        <taxon>Bacteria</taxon>
        <taxon>Bacillati</taxon>
        <taxon>Bacillota</taxon>
        <taxon>Bacilli</taxon>
        <taxon>Lactobacillales</taxon>
        <taxon>Lactobacillaceae</taxon>
        <taxon>Apilactobacillus</taxon>
    </lineage>
</organism>
<dbReference type="eggNOG" id="COG1396">
    <property type="taxonomic scope" value="Bacteria"/>
</dbReference>
<dbReference type="InterPro" id="IPR001387">
    <property type="entry name" value="Cro/C1-type_HTH"/>
</dbReference>
<reference evidence="2 8" key="3">
    <citation type="journal article" date="2016" name="PeerJ">
        <title>Genome sequencing and analysis of the first complete genome of Lactobacillus kunkeei strain MP2, an Apis mellifera gut isolate.</title>
        <authorList>
            <person name="Asenjo F."/>
            <person name="Olmos A."/>
            <person name="Henriquez-Piskulich P."/>
            <person name="Polanco V."/>
            <person name="Aldea P."/>
            <person name="Ugalde J.A."/>
            <person name="Trombert A.N."/>
        </authorList>
    </citation>
    <scope>NUCLEOTIDE SEQUENCE [LARGE SCALE GENOMIC DNA]</scope>
    <source>
        <strain evidence="2 8">MP2</strain>
    </source>
</reference>
<dbReference type="Proteomes" id="UP000037778">
    <property type="component" value="Unassembled WGS sequence"/>
</dbReference>
<reference evidence="3 9" key="4">
    <citation type="journal article" date="2016" name="Syst. Appl. Microbiol.">
        <title>Genomic characterization of a fructophilic bee symbiont Lactobacillus kunkeei reveals its niche-specific adaptation.</title>
        <authorList>
            <person name="Maeno S."/>
            <person name="Tanizawa Y."/>
            <person name="Kanesaki Y."/>
            <person name="Kubota E."/>
            <person name="Kumar H."/>
            <person name="Dicks L."/>
            <person name="Salminen S."/>
            <person name="Nakagawa J."/>
            <person name="Arita M."/>
            <person name="Endo A."/>
        </authorList>
    </citation>
    <scope>NUCLEOTIDE SEQUENCE [LARGE SCALE GENOMIC DNA]</scope>
    <source>
        <strain evidence="3 9">FF30-6</strain>
    </source>
</reference>
<evidence type="ECO:0000313" key="5">
    <source>
        <dbReference type="EMBL" id="KPN83982.1"/>
    </source>
</evidence>
<evidence type="ECO:0000313" key="4">
    <source>
        <dbReference type="EMBL" id="KOY77105.1"/>
    </source>
</evidence>
<dbReference type="Proteomes" id="UP000067203">
    <property type="component" value="Chromosome"/>
</dbReference>
<dbReference type="GeneID" id="66348335"/>
<evidence type="ECO:0000313" key="9">
    <source>
        <dbReference type="Proteomes" id="UP000186588"/>
    </source>
</evidence>
<dbReference type="EMBL" id="JXDF01000006">
    <property type="protein sequence ID" value="KPN83982.1"/>
    <property type="molecule type" value="Genomic_DNA"/>
</dbReference>
<dbReference type="KEGG" id="lku:APS55_01880"/>
<dbReference type="RefSeq" id="WP_034530974.1">
    <property type="nucleotide sequence ID" value="NZ_BAABVW010000067.1"/>
</dbReference>
<dbReference type="OrthoDB" id="9795355at2"/>
<evidence type="ECO:0000313" key="7">
    <source>
        <dbReference type="Proteomes" id="UP000050269"/>
    </source>
</evidence>
<dbReference type="Pfam" id="PF01381">
    <property type="entry name" value="HTH_3"/>
    <property type="match status" value="1"/>
</dbReference>
<dbReference type="Proteomes" id="UP000050269">
    <property type="component" value="Unassembled WGS sequence"/>
</dbReference>
<name>A0A087EQK7_9LACO</name>
<evidence type="ECO:0000313" key="2">
    <source>
        <dbReference type="EMBL" id="ALJ31050.1"/>
    </source>
</evidence>
<dbReference type="AlphaFoldDB" id="A0A087EQK7"/>
<protein>
    <submittedName>
        <fullName evidence="3">Cro/Cl family transcriptional regulator</fullName>
    </submittedName>
    <submittedName>
        <fullName evidence="5">DNA-binding helix-turn-helix protein</fullName>
    </submittedName>
</protein>
<gene>
    <name evidence="2" type="ORF">APS55_01880</name>
    <name evidence="3" type="ORF">FF306_00473</name>
    <name evidence="4" type="ORF">RZ71_10140</name>
    <name evidence="5" type="ORF">RZ78_05280</name>
</gene>
<evidence type="ECO:0000313" key="3">
    <source>
        <dbReference type="EMBL" id="GAT90375.1"/>
    </source>
</evidence>
<evidence type="ECO:0000313" key="6">
    <source>
        <dbReference type="Proteomes" id="UP000037778"/>
    </source>
</evidence>